<reference evidence="2 3" key="1">
    <citation type="submission" date="2021-07" db="EMBL/GenBank/DDBJ databases">
        <title>The Aristolochia fimbriata genome: insights into angiosperm evolution, floral development and chemical biosynthesis.</title>
        <authorList>
            <person name="Jiao Y."/>
        </authorList>
    </citation>
    <scope>NUCLEOTIDE SEQUENCE [LARGE SCALE GENOMIC DNA]</scope>
    <source>
        <strain evidence="2">IBCAS-2021</strain>
        <tissue evidence="2">Leaf</tissue>
    </source>
</reference>
<comment type="caution">
    <text evidence="2">The sequence shown here is derived from an EMBL/GenBank/DDBJ whole genome shotgun (WGS) entry which is preliminary data.</text>
</comment>
<evidence type="ECO:0000313" key="2">
    <source>
        <dbReference type="EMBL" id="KAG9442975.1"/>
    </source>
</evidence>
<keyword evidence="3" id="KW-1185">Reference proteome</keyword>
<evidence type="ECO:0000256" key="1">
    <source>
        <dbReference type="SAM" id="MobiDB-lite"/>
    </source>
</evidence>
<organism evidence="2 3">
    <name type="scientific">Aristolochia fimbriata</name>
    <name type="common">White veined hardy Dutchman's pipe vine</name>
    <dbReference type="NCBI Taxonomy" id="158543"/>
    <lineage>
        <taxon>Eukaryota</taxon>
        <taxon>Viridiplantae</taxon>
        <taxon>Streptophyta</taxon>
        <taxon>Embryophyta</taxon>
        <taxon>Tracheophyta</taxon>
        <taxon>Spermatophyta</taxon>
        <taxon>Magnoliopsida</taxon>
        <taxon>Magnoliidae</taxon>
        <taxon>Piperales</taxon>
        <taxon>Aristolochiaceae</taxon>
        <taxon>Aristolochia</taxon>
    </lineage>
</organism>
<dbReference type="AlphaFoldDB" id="A0AAV7E4C6"/>
<protein>
    <submittedName>
        <fullName evidence="2">Uncharacterized protein</fullName>
    </submittedName>
</protein>
<gene>
    <name evidence="2" type="ORF">H6P81_018829</name>
</gene>
<name>A0AAV7E4C6_ARIFI</name>
<sequence length="100" mass="10896">MPNEAVANVVDAQEQNGHEQMLSKPLQNDVDMPPSNGENEQLPAKPPQNDVDMPMITGENEQSAAKLPQDNADDDPIVSGENAQLLSEEKSEENTQKTVE</sequence>
<dbReference type="Proteomes" id="UP000825729">
    <property type="component" value="Unassembled WGS sequence"/>
</dbReference>
<accession>A0AAV7E4C6</accession>
<feature type="region of interest" description="Disordered" evidence="1">
    <location>
        <begin position="1"/>
        <end position="100"/>
    </location>
</feature>
<proteinExistence type="predicted"/>
<feature type="compositionally biased region" description="Basic and acidic residues" evidence="1">
    <location>
        <begin position="87"/>
        <end position="100"/>
    </location>
</feature>
<dbReference type="EMBL" id="JAINDJ010000007">
    <property type="protein sequence ID" value="KAG9442975.1"/>
    <property type="molecule type" value="Genomic_DNA"/>
</dbReference>
<evidence type="ECO:0000313" key="3">
    <source>
        <dbReference type="Proteomes" id="UP000825729"/>
    </source>
</evidence>